<feature type="region of interest" description="Disordered" evidence="1">
    <location>
        <begin position="1"/>
        <end position="62"/>
    </location>
</feature>
<comment type="caution">
    <text evidence="2">The sequence shown here is derived from an EMBL/GenBank/DDBJ whole genome shotgun (WGS) entry which is preliminary data.</text>
</comment>
<dbReference type="EMBL" id="BMOK01000006">
    <property type="protein sequence ID" value="GGL54352.1"/>
    <property type="molecule type" value="Genomic_DNA"/>
</dbReference>
<keyword evidence="3" id="KW-1185">Reference proteome</keyword>
<feature type="compositionally biased region" description="Polar residues" evidence="1">
    <location>
        <begin position="53"/>
        <end position="62"/>
    </location>
</feature>
<dbReference type="Proteomes" id="UP000654670">
    <property type="component" value="Unassembled WGS sequence"/>
</dbReference>
<protein>
    <submittedName>
        <fullName evidence="2">Uncharacterized protein</fullName>
    </submittedName>
</protein>
<sequence length="62" mass="6889">MFIMAEQHATTDKFLETTDKQSATTDKPLETTDKQRATTDKLLETTDRPILSAANSARGTNM</sequence>
<dbReference type="AlphaFoldDB" id="A0A917W2J7"/>
<reference evidence="2" key="1">
    <citation type="journal article" date="2014" name="Int. J. Syst. Evol. Microbiol.">
        <title>Complete genome sequence of Corynebacterium casei LMG S-19264T (=DSM 44701T), isolated from a smear-ripened cheese.</title>
        <authorList>
            <consortium name="US DOE Joint Genome Institute (JGI-PGF)"/>
            <person name="Walter F."/>
            <person name="Albersmeier A."/>
            <person name="Kalinowski J."/>
            <person name="Ruckert C."/>
        </authorList>
    </citation>
    <scope>NUCLEOTIDE SEQUENCE</scope>
    <source>
        <strain evidence="2">JCM 15325</strain>
    </source>
</reference>
<organism evidence="2 3">
    <name type="scientific">Sporolactobacillus putidus</name>
    <dbReference type="NCBI Taxonomy" id="492735"/>
    <lineage>
        <taxon>Bacteria</taxon>
        <taxon>Bacillati</taxon>
        <taxon>Bacillota</taxon>
        <taxon>Bacilli</taxon>
        <taxon>Bacillales</taxon>
        <taxon>Sporolactobacillaceae</taxon>
        <taxon>Sporolactobacillus</taxon>
    </lineage>
</organism>
<accession>A0A917W2J7</accession>
<proteinExistence type="predicted"/>
<name>A0A917W2J7_9BACL</name>
<evidence type="ECO:0000256" key="1">
    <source>
        <dbReference type="SAM" id="MobiDB-lite"/>
    </source>
</evidence>
<feature type="compositionally biased region" description="Basic and acidic residues" evidence="1">
    <location>
        <begin position="9"/>
        <end position="19"/>
    </location>
</feature>
<evidence type="ECO:0000313" key="3">
    <source>
        <dbReference type="Proteomes" id="UP000654670"/>
    </source>
</evidence>
<evidence type="ECO:0000313" key="2">
    <source>
        <dbReference type="EMBL" id="GGL54352.1"/>
    </source>
</evidence>
<gene>
    <name evidence="2" type="ORF">GCM10007968_17990</name>
</gene>
<feature type="compositionally biased region" description="Basic and acidic residues" evidence="1">
    <location>
        <begin position="27"/>
        <end position="47"/>
    </location>
</feature>
<reference evidence="2" key="2">
    <citation type="submission" date="2020-09" db="EMBL/GenBank/DDBJ databases">
        <authorList>
            <person name="Sun Q."/>
            <person name="Ohkuma M."/>
        </authorList>
    </citation>
    <scope>NUCLEOTIDE SEQUENCE</scope>
    <source>
        <strain evidence="2">JCM 15325</strain>
    </source>
</reference>